<dbReference type="EMBL" id="CP022115">
    <property type="protein sequence ID" value="ASJ25244.1"/>
    <property type="molecule type" value="Genomic_DNA"/>
</dbReference>
<name>A0A248LLB9_9NEIS</name>
<organism evidence="2 3">
    <name type="scientific">Laribacter hongkongensis</name>
    <dbReference type="NCBI Taxonomy" id="168471"/>
    <lineage>
        <taxon>Bacteria</taxon>
        <taxon>Pseudomonadati</taxon>
        <taxon>Pseudomonadota</taxon>
        <taxon>Betaproteobacteria</taxon>
        <taxon>Neisseriales</taxon>
        <taxon>Aquaspirillaceae</taxon>
        <taxon>Laribacter</taxon>
    </lineage>
</organism>
<evidence type="ECO:0000256" key="1">
    <source>
        <dbReference type="SAM" id="MobiDB-lite"/>
    </source>
</evidence>
<dbReference type="Proteomes" id="UP000197424">
    <property type="component" value="Chromosome"/>
</dbReference>
<evidence type="ECO:0000313" key="3">
    <source>
        <dbReference type="Proteomes" id="UP000197424"/>
    </source>
</evidence>
<proteinExistence type="predicted"/>
<sequence>MRSISRPAMSRAHAKRIPVRADKAVTLPARPTVKACHGRAMPASRLWHRARCRGSS</sequence>
<reference evidence="3" key="1">
    <citation type="submission" date="2017-06" db="EMBL/GenBank/DDBJ databases">
        <title>Whole genome sequence of Laribacter hongkongensis LHGZ1.</title>
        <authorList>
            <person name="Chen D."/>
            <person name="Wu H."/>
            <person name="Chen J."/>
        </authorList>
    </citation>
    <scope>NUCLEOTIDE SEQUENCE [LARGE SCALE GENOMIC DNA]</scope>
    <source>
        <strain evidence="3">LHGZ1</strain>
    </source>
</reference>
<dbReference type="AlphaFoldDB" id="A0A248LLB9"/>
<evidence type="ECO:0000313" key="2">
    <source>
        <dbReference type="EMBL" id="ASJ25244.1"/>
    </source>
</evidence>
<protein>
    <submittedName>
        <fullName evidence="2">Uncharacterized protein</fullName>
    </submittedName>
</protein>
<accession>A0A248LLB9</accession>
<feature type="region of interest" description="Disordered" evidence="1">
    <location>
        <begin position="1"/>
        <end position="23"/>
    </location>
</feature>
<gene>
    <name evidence="2" type="ORF">LHGZ1_2413</name>
</gene>